<dbReference type="Pfam" id="PF03564">
    <property type="entry name" value="DUF1759"/>
    <property type="match status" value="1"/>
</dbReference>
<dbReference type="PANTHER" id="PTHR47331:SF5">
    <property type="entry name" value="RIBONUCLEASE H"/>
    <property type="match status" value="1"/>
</dbReference>
<dbReference type="InterPro" id="IPR005312">
    <property type="entry name" value="DUF1759"/>
</dbReference>
<evidence type="ECO:0000313" key="5">
    <source>
        <dbReference type="EnsemblMetazoa" id="XP_020910368.2"/>
    </source>
</evidence>
<dbReference type="GO" id="GO:0008270">
    <property type="term" value="F:zinc ion binding"/>
    <property type="evidence" value="ECO:0007669"/>
    <property type="project" value="UniProtKB-KW"/>
</dbReference>
<feature type="domain" description="CCHC-type" evidence="4">
    <location>
        <begin position="395"/>
        <end position="410"/>
    </location>
</feature>
<dbReference type="AlphaFoldDB" id="A0A913XV85"/>
<dbReference type="EnsemblMetazoa" id="XM_021054709.2">
    <property type="protein sequence ID" value="XP_020910368.2"/>
    <property type="gene ID" value="LOC110248201"/>
</dbReference>
<dbReference type="Proteomes" id="UP000887567">
    <property type="component" value="Unplaced"/>
</dbReference>
<dbReference type="OrthoDB" id="5989733at2759"/>
<keyword evidence="2" id="KW-0175">Coiled coil</keyword>
<feature type="region of interest" description="Disordered" evidence="3">
    <location>
        <begin position="330"/>
        <end position="354"/>
    </location>
</feature>
<dbReference type="PANTHER" id="PTHR47331">
    <property type="entry name" value="PHD-TYPE DOMAIN-CONTAINING PROTEIN"/>
    <property type="match status" value="1"/>
</dbReference>
<reference evidence="5" key="1">
    <citation type="submission" date="2022-11" db="UniProtKB">
        <authorList>
            <consortium name="EnsemblMetazoa"/>
        </authorList>
    </citation>
    <scope>IDENTIFICATION</scope>
</reference>
<evidence type="ECO:0000256" key="3">
    <source>
        <dbReference type="SAM" id="MobiDB-lite"/>
    </source>
</evidence>
<dbReference type="PROSITE" id="PS50158">
    <property type="entry name" value="ZF_CCHC"/>
    <property type="match status" value="1"/>
</dbReference>
<dbReference type="GeneID" id="110248201"/>
<dbReference type="InterPro" id="IPR001878">
    <property type="entry name" value="Znf_CCHC"/>
</dbReference>
<accession>A0A913XV85</accession>
<dbReference type="OMA" id="NTHIATC"/>
<evidence type="ECO:0000259" key="4">
    <source>
        <dbReference type="PROSITE" id="PS50158"/>
    </source>
</evidence>
<feature type="coiled-coil region" evidence="2">
    <location>
        <begin position="14"/>
        <end position="74"/>
    </location>
</feature>
<protein>
    <recommendedName>
        <fullName evidence="4">CCHC-type domain-containing protein</fullName>
    </recommendedName>
</protein>
<keyword evidence="1" id="KW-0863">Zinc-finger</keyword>
<evidence type="ECO:0000256" key="2">
    <source>
        <dbReference type="SAM" id="Coils"/>
    </source>
</evidence>
<dbReference type="RefSeq" id="XP_020910368.2">
    <property type="nucleotide sequence ID" value="XM_021054709.2"/>
</dbReference>
<feature type="region of interest" description="Disordered" evidence="3">
    <location>
        <begin position="113"/>
        <end position="136"/>
    </location>
</feature>
<proteinExistence type="predicted"/>
<keyword evidence="1" id="KW-0479">Metal-binding</keyword>
<keyword evidence="1" id="KW-0862">Zinc</keyword>
<dbReference type="GO" id="GO:0003676">
    <property type="term" value="F:nucleic acid binding"/>
    <property type="evidence" value="ECO:0007669"/>
    <property type="project" value="InterPro"/>
</dbReference>
<sequence>MTEGETTGGWQTRIEEIKREKRKRKSSITKLLNNLAEKIASRQDGAIDEIKVILGRLEELKDDTEDLIDELCELYKKNKQDELATKAGDEADEIIERIEHEAALGRRALTSLVTKSPSQSPPPQGSPEIPANDKNLSSGFTNLERIKLPTFGGNKSQFPQWNATFTSCVDDTSMTAQYKMLRLESCLTGEALDTIKGLGYSEEAYKVAKTRLVRKYGGDRRDVQGHLDELLKLKPIKEDKPKALEKFADMLERAVIKLQENNRKADLEVGTLYTIILDKLPEKTISQYYRWVKEQGKTESLNTLKDWTAEEAEIQMQAAELKYGLKAENTTTYKPPEQRNSPKSYGTLQSEPRVQTSDRRKCRCCGGQHGLWSCESFKSKTVKDRWSTAKKLGVCYRCLSDGHLGTKCPRSRVCNLNGCMDSHHRLLHMDKNSETTTQAGPTTTQPGPFQAQSYNGPPTHFNHYPFVGNAPLLTPPSASPFNVGSNFQPSSESHFGASRNTEGDPNTHIATCGKVAPRTIPVVLKHGNKRLSVNCFIDEGSDTTYINEDVIHEFGIQGEKEWVNVNVANAQQVSFPSMTLSIGIASLDNQVNTIIKAKTSVNICGGMKAVNWCVV</sequence>
<evidence type="ECO:0000313" key="6">
    <source>
        <dbReference type="Proteomes" id="UP000887567"/>
    </source>
</evidence>
<name>A0A913XV85_EXADI</name>
<dbReference type="KEGG" id="epa:110248201"/>
<keyword evidence="6" id="KW-1185">Reference proteome</keyword>
<organism evidence="5 6">
    <name type="scientific">Exaiptasia diaphana</name>
    <name type="common">Tropical sea anemone</name>
    <name type="synonym">Aiptasia pulchella</name>
    <dbReference type="NCBI Taxonomy" id="2652724"/>
    <lineage>
        <taxon>Eukaryota</taxon>
        <taxon>Metazoa</taxon>
        <taxon>Cnidaria</taxon>
        <taxon>Anthozoa</taxon>
        <taxon>Hexacorallia</taxon>
        <taxon>Actiniaria</taxon>
        <taxon>Aiptasiidae</taxon>
        <taxon>Exaiptasia</taxon>
    </lineage>
</organism>
<evidence type="ECO:0000256" key="1">
    <source>
        <dbReference type="PROSITE-ProRule" id="PRU00047"/>
    </source>
</evidence>